<name>A0A518ELN4_9BACT</name>
<dbReference type="InterPro" id="IPR058031">
    <property type="entry name" value="AAA_lid_NorR"/>
</dbReference>
<feature type="domain" description="Response regulatory" evidence="8">
    <location>
        <begin position="5"/>
        <end position="119"/>
    </location>
</feature>
<evidence type="ECO:0000256" key="5">
    <source>
        <dbReference type="ARBA" id="ARBA00023163"/>
    </source>
</evidence>
<dbReference type="PROSITE" id="PS50110">
    <property type="entry name" value="RESPONSE_REGULATORY"/>
    <property type="match status" value="1"/>
</dbReference>
<dbReference type="InterPro" id="IPR002197">
    <property type="entry name" value="HTH_Fis"/>
</dbReference>
<evidence type="ECO:0000256" key="6">
    <source>
        <dbReference type="PROSITE-ProRule" id="PRU00169"/>
    </source>
</evidence>
<dbReference type="Proteomes" id="UP000320390">
    <property type="component" value="Chromosome"/>
</dbReference>
<keyword evidence="10" id="KW-1185">Reference proteome</keyword>
<dbReference type="InterPro" id="IPR002078">
    <property type="entry name" value="Sigma_54_int"/>
</dbReference>
<evidence type="ECO:0000313" key="10">
    <source>
        <dbReference type="Proteomes" id="UP000320390"/>
    </source>
</evidence>
<dbReference type="SUPFAM" id="SSF52540">
    <property type="entry name" value="P-loop containing nucleoside triphosphate hydrolases"/>
    <property type="match status" value="1"/>
</dbReference>
<dbReference type="Pfam" id="PF25601">
    <property type="entry name" value="AAA_lid_14"/>
    <property type="match status" value="1"/>
</dbReference>
<dbReference type="Gene3D" id="3.40.50.2300">
    <property type="match status" value="1"/>
</dbReference>
<dbReference type="InterPro" id="IPR025944">
    <property type="entry name" value="Sigma_54_int_dom_CS"/>
</dbReference>
<dbReference type="GO" id="GO:0000160">
    <property type="term" value="P:phosphorelay signal transduction system"/>
    <property type="evidence" value="ECO:0007669"/>
    <property type="project" value="InterPro"/>
</dbReference>
<dbReference type="Pfam" id="PF00072">
    <property type="entry name" value="Response_reg"/>
    <property type="match status" value="1"/>
</dbReference>
<proteinExistence type="predicted"/>
<dbReference type="InterPro" id="IPR003593">
    <property type="entry name" value="AAA+_ATPase"/>
</dbReference>
<dbReference type="EMBL" id="CP036434">
    <property type="protein sequence ID" value="QDV04999.1"/>
    <property type="molecule type" value="Genomic_DNA"/>
</dbReference>
<evidence type="ECO:0000256" key="3">
    <source>
        <dbReference type="ARBA" id="ARBA00023015"/>
    </source>
</evidence>
<dbReference type="CDD" id="cd17536">
    <property type="entry name" value="REC_YesN-like"/>
    <property type="match status" value="1"/>
</dbReference>
<keyword evidence="1" id="KW-0547">Nucleotide-binding</keyword>
<evidence type="ECO:0000256" key="2">
    <source>
        <dbReference type="ARBA" id="ARBA00022840"/>
    </source>
</evidence>
<keyword evidence="3" id="KW-0805">Transcription regulation</keyword>
<dbReference type="SMART" id="SM00382">
    <property type="entry name" value="AAA"/>
    <property type="match status" value="1"/>
</dbReference>
<evidence type="ECO:0000256" key="1">
    <source>
        <dbReference type="ARBA" id="ARBA00022741"/>
    </source>
</evidence>
<dbReference type="OrthoDB" id="9807827at2"/>
<evidence type="ECO:0000259" key="7">
    <source>
        <dbReference type="PROSITE" id="PS50045"/>
    </source>
</evidence>
<dbReference type="PROSITE" id="PS00688">
    <property type="entry name" value="SIGMA54_INTERACT_3"/>
    <property type="match status" value="1"/>
</dbReference>
<dbReference type="Pfam" id="PF00158">
    <property type="entry name" value="Sigma54_activat"/>
    <property type="match status" value="1"/>
</dbReference>
<dbReference type="GO" id="GO:0006355">
    <property type="term" value="P:regulation of DNA-templated transcription"/>
    <property type="evidence" value="ECO:0007669"/>
    <property type="project" value="InterPro"/>
</dbReference>
<dbReference type="Gene3D" id="1.10.10.60">
    <property type="entry name" value="Homeodomain-like"/>
    <property type="match status" value="1"/>
</dbReference>
<evidence type="ECO:0000313" key="9">
    <source>
        <dbReference type="EMBL" id="QDV04999.1"/>
    </source>
</evidence>
<dbReference type="RefSeq" id="WP_145194427.1">
    <property type="nucleotide sequence ID" value="NZ_CP036434.1"/>
</dbReference>
<evidence type="ECO:0000259" key="8">
    <source>
        <dbReference type="PROSITE" id="PS50110"/>
    </source>
</evidence>
<protein>
    <submittedName>
        <fullName evidence="9">Transcriptional regulatory protein ZraR</fullName>
    </submittedName>
</protein>
<dbReference type="PROSITE" id="PS50045">
    <property type="entry name" value="SIGMA54_INTERACT_4"/>
    <property type="match status" value="1"/>
</dbReference>
<dbReference type="FunFam" id="3.40.50.300:FF:000006">
    <property type="entry name" value="DNA-binding transcriptional regulator NtrC"/>
    <property type="match status" value="1"/>
</dbReference>
<reference evidence="9 10" key="1">
    <citation type="submission" date="2019-02" db="EMBL/GenBank/DDBJ databases">
        <title>Deep-cultivation of Planctomycetes and their phenomic and genomic characterization uncovers novel biology.</title>
        <authorList>
            <person name="Wiegand S."/>
            <person name="Jogler M."/>
            <person name="Boedeker C."/>
            <person name="Pinto D."/>
            <person name="Vollmers J."/>
            <person name="Rivas-Marin E."/>
            <person name="Kohn T."/>
            <person name="Peeters S.H."/>
            <person name="Heuer A."/>
            <person name="Rast P."/>
            <person name="Oberbeckmann S."/>
            <person name="Bunk B."/>
            <person name="Jeske O."/>
            <person name="Meyerdierks A."/>
            <person name="Storesund J.E."/>
            <person name="Kallscheuer N."/>
            <person name="Luecker S."/>
            <person name="Lage O.M."/>
            <person name="Pohl T."/>
            <person name="Merkel B.J."/>
            <person name="Hornburger P."/>
            <person name="Mueller R.-W."/>
            <person name="Bruemmer F."/>
            <person name="Labrenz M."/>
            <person name="Spormann A.M."/>
            <person name="Op den Camp H."/>
            <person name="Overmann J."/>
            <person name="Amann R."/>
            <person name="Jetten M.S.M."/>
            <person name="Mascher T."/>
            <person name="Medema M.H."/>
            <person name="Devos D.P."/>
            <person name="Kaster A.-K."/>
            <person name="Ovreas L."/>
            <person name="Rohde M."/>
            <person name="Galperin M.Y."/>
            <person name="Jogler C."/>
        </authorList>
    </citation>
    <scope>NUCLEOTIDE SEQUENCE [LARGE SCALE GENOMIC DNA]</scope>
    <source>
        <strain evidence="9 10">Poly30</strain>
    </source>
</reference>
<dbReference type="CDD" id="cd00009">
    <property type="entry name" value="AAA"/>
    <property type="match status" value="1"/>
</dbReference>
<dbReference type="InterPro" id="IPR027417">
    <property type="entry name" value="P-loop_NTPase"/>
</dbReference>
<dbReference type="SMART" id="SM00448">
    <property type="entry name" value="REC"/>
    <property type="match status" value="1"/>
</dbReference>
<dbReference type="PROSITE" id="PS00676">
    <property type="entry name" value="SIGMA54_INTERACT_2"/>
    <property type="match status" value="1"/>
</dbReference>
<dbReference type="InterPro" id="IPR001789">
    <property type="entry name" value="Sig_transdc_resp-reg_receiver"/>
</dbReference>
<evidence type="ECO:0000256" key="4">
    <source>
        <dbReference type="ARBA" id="ARBA00023125"/>
    </source>
</evidence>
<keyword evidence="6" id="KW-0597">Phosphoprotein</keyword>
<accession>A0A518ELN4</accession>
<dbReference type="GO" id="GO:0005524">
    <property type="term" value="F:ATP binding"/>
    <property type="evidence" value="ECO:0007669"/>
    <property type="project" value="UniProtKB-KW"/>
</dbReference>
<dbReference type="PRINTS" id="PR01590">
    <property type="entry name" value="HTHFIS"/>
</dbReference>
<keyword evidence="5" id="KW-0804">Transcription</keyword>
<sequence>MTLQRILVVDDESLAREYLCEAVANLGYQAIPAVGAEAALHAIEQEQPDVVMTDMRMPGMDGVELTRLIHERYPDMPVLLCTAHATIESAVTAMKHGARDVLMKPISMDAIEFSLKRIEREARLVAENLYLRDEARGANPDTIVAESLQMSELLKASSRVARTKGTILITGASGTGKERVAHFIHAASERADKPFIRVNCAALSEQLLESELFGHERGAFTGADRQRLGRFELADGGTLLLDEVGEISPAMQAKLLRVLQEDEFERVGGQKTLKVNVRVIASTNRDLAREVAAGNFREDLYYRLHVLPLHIAALKDRIADIMPLARRFASHYSRQNGLATPTITEDAIVRLETWAWPGNVRELENVIQRAVILGSEENGLRRIEAKDLVFGPEAMADGAAGEKITTSDLDLEHPAFKEAIANETMSDVERVAILSTLERTGGNKTEAARRLGLTARTLSNKMKIWRHAGLVS</sequence>
<dbReference type="InterPro" id="IPR011006">
    <property type="entry name" value="CheY-like_superfamily"/>
</dbReference>
<dbReference type="Pfam" id="PF02954">
    <property type="entry name" value="HTH_8"/>
    <property type="match status" value="1"/>
</dbReference>
<feature type="domain" description="Sigma-54 factor interaction" evidence="7">
    <location>
        <begin position="143"/>
        <end position="372"/>
    </location>
</feature>
<dbReference type="PANTHER" id="PTHR32071">
    <property type="entry name" value="TRANSCRIPTIONAL REGULATORY PROTEIN"/>
    <property type="match status" value="1"/>
</dbReference>
<gene>
    <name evidence="9" type="primary">zraR_1</name>
    <name evidence="9" type="ORF">Poly30_04940</name>
</gene>
<dbReference type="SUPFAM" id="SSF46689">
    <property type="entry name" value="Homeodomain-like"/>
    <property type="match status" value="1"/>
</dbReference>
<dbReference type="Gene3D" id="3.40.50.300">
    <property type="entry name" value="P-loop containing nucleotide triphosphate hydrolases"/>
    <property type="match status" value="1"/>
</dbReference>
<dbReference type="GO" id="GO:0043565">
    <property type="term" value="F:sequence-specific DNA binding"/>
    <property type="evidence" value="ECO:0007669"/>
    <property type="project" value="InterPro"/>
</dbReference>
<dbReference type="AlphaFoldDB" id="A0A518ELN4"/>
<feature type="modified residue" description="4-aspartylphosphate" evidence="6">
    <location>
        <position position="54"/>
    </location>
</feature>
<dbReference type="Gene3D" id="1.10.8.60">
    <property type="match status" value="1"/>
</dbReference>
<dbReference type="SUPFAM" id="SSF52172">
    <property type="entry name" value="CheY-like"/>
    <property type="match status" value="1"/>
</dbReference>
<keyword evidence="4" id="KW-0238">DNA-binding</keyword>
<dbReference type="InterPro" id="IPR025943">
    <property type="entry name" value="Sigma_54_int_dom_ATP-bd_2"/>
</dbReference>
<keyword evidence="2" id="KW-0067">ATP-binding</keyword>
<organism evidence="9 10">
    <name type="scientific">Saltatorellus ferox</name>
    <dbReference type="NCBI Taxonomy" id="2528018"/>
    <lineage>
        <taxon>Bacteria</taxon>
        <taxon>Pseudomonadati</taxon>
        <taxon>Planctomycetota</taxon>
        <taxon>Planctomycetia</taxon>
        <taxon>Planctomycetia incertae sedis</taxon>
        <taxon>Saltatorellus</taxon>
    </lineage>
</organism>
<dbReference type="InterPro" id="IPR009057">
    <property type="entry name" value="Homeodomain-like_sf"/>
</dbReference>